<comment type="caution">
    <text evidence="4">The sequence shown here is derived from an EMBL/GenBank/DDBJ whole genome shotgun (WGS) entry which is preliminary data.</text>
</comment>
<evidence type="ECO:0000313" key="4">
    <source>
        <dbReference type="EMBL" id="MSU91508.1"/>
    </source>
</evidence>
<accession>A0A6L5Z4N1</accession>
<dbReference type="SUPFAM" id="SSF53850">
    <property type="entry name" value="Periplasmic binding protein-like II"/>
    <property type="match status" value="1"/>
</dbReference>
<feature type="domain" description="PBP" evidence="3">
    <location>
        <begin position="46"/>
        <end position="315"/>
    </location>
</feature>
<protein>
    <submittedName>
        <fullName evidence="4">Phosphate ABC transporter substrate-binding protein</fullName>
    </submittedName>
</protein>
<evidence type="ECO:0000256" key="1">
    <source>
        <dbReference type="ARBA" id="ARBA00022729"/>
    </source>
</evidence>
<dbReference type="Gene3D" id="3.40.190.10">
    <property type="entry name" value="Periplasmic binding protein-like II"/>
    <property type="match status" value="2"/>
</dbReference>
<reference evidence="4 5" key="1">
    <citation type="submission" date="2019-10" db="EMBL/GenBank/DDBJ databases">
        <title>Cognatihalovulum marinum gen. nov. sp. nov., a new member of the family Rhodobacteraceae isolated from deep seawater of the Northwest Indian Ocean.</title>
        <authorList>
            <person name="Ruan C."/>
            <person name="Wang J."/>
            <person name="Zheng X."/>
            <person name="Song L."/>
            <person name="Zhu Y."/>
            <person name="Huang Y."/>
            <person name="Lu Z."/>
            <person name="Du W."/>
            <person name="Huang L."/>
            <person name="Dai X."/>
        </authorList>
    </citation>
    <scope>NUCLEOTIDE SEQUENCE [LARGE SCALE GENOMIC DNA]</scope>
    <source>
        <strain evidence="4 5">2CG4</strain>
    </source>
</reference>
<dbReference type="InterPro" id="IPR050811">
    <property type="entry name" value="Phosphate_ABC_transporter"/>
</dbReference>
<gene>
    <name evidence="4" type="ORF">GE300_18165</name>
</gene>
<dbReference type="EMBL" id="WIND01000020">
    <property type="protein sequence ID" value="MSU91508.1"/>
    <property type="molecule type" value="Genomic_DNA"/>
</dbReference>
<keyword evidence="1" id="KW-0732">Signal</keyword>
<dbReference type="Pfam" id="PF12849">
    <property type="entry name" value="PBP_like_2"/>
    <property type="match status" value="1"/>
</dbReference>
<feature type="region of interest" description="Disordered" evidence="2">
    <location>
        <begin position="1"/>
        <end position="24"/>
    </location>
</feature>
<dbReference type="PANTHER" id="PTHR30570">
    <property type="entry name" value="PERIPLASMIC PHOSPHATE BINDING COMPONENT OF PHOSPHATE ABC TRANSPORTER"/>
    <property type="match status" value="1"/>
</dbReference>
<dbReference type="PANTHER" id="PTHR30570:SF1">
    <property type="entry name" value="PHOSPHATE-BINDING PROTEIN PSTS"/>
    <property type="match status" value="1"/>
</dbReference>
<keyword evidence="5" id="KW-1185">Reference proteome</keyword>
<organism evidence="4 5">
    <name type="scientific">Halovulum marinum</name>
    <dbReference type="NCBI Taxonomy" id="2662447"/>
    <lineage>
        <taxon>Bacteria</taxon>
        <taxon>Pseudomonadati</taxon>
        <taxon>Pseudomonadota</taxon>
        <taxon>Alphaproteobacteria</taxon>
        <taxon>Rhodobacterales</taxon>
        <taxon>Paracoccaceae</taxon>
        <taxon>Halovulum</taxon>
    </lineage>
</organism>
<sequence length="356" mass="37198">MFPASRGDPVSKAGRTCRTETHGIRRQPVKLTNLLALAAVGTLVAGAAAAQGRDQIRIVGSSTVFPFSTAVAEQFGKTTDNPTPVVESTGSGGGLKLFCAGVGVEHPDITNASRRMKPSEFDLCQENGVTEITESVVGFDGIVIANAKGGPSFSLTREQIVTALAEQGPKPSTWDEVDPSLPAIAIEVLGPPPSSGTRDAFEELVMHEGCEGAGIACEGISIREDGAFVEAGENDNLIVSKLEANPNALGVFGFSFLDQNADALQGAPVDGVEPTFDNIASGDYPVSRSLYFYIKNAHVGVVPGIEEYAAEFISDAASGEDGYLVDKGLIPLPEDEFSANADAVANLKPLEKSELE</sequence>
<evidence type="ECO:0000259" key="3">
    <source>
        <dbReference type="Pfam" id="PF12849"/>
    </source>
</evidence>
<dbReference type="InterPro" id="IPR024370">
    <property type="entry name" value="PBP_domain"/>
</dbReference>
<dbReference type="AlphaFoldDB" id="A0A6L5Z4N1"/>
<evidence type="ECO:0000313" key="5">
    <source>
        <dbReference type="Proteomes" id="UP000474957"/>
    </source>
</evidence>
<dbReference type="Proteomes" id="UP000474957">
    <property type="component" value="Unassembled WGS sequence"/>
</dbReference>
<name>A0A6L5Z4N1_9RHOB</name>
<evidence type="ECO:0000256" key="2">
    <source>
        <dbReference type="SAM" id="MobiDB-lite"/>
    </source>
</evidence>
<proteinExistence type="predicted"/>